<dbReference type="Proteomes" id="UP000060345">
    <property type="component" value="Chromosome 2"/>
</dbReference>
<dbReference type="EMBL" id="CP072369">
    <property type="protein sequence ID" value="QUB86120.1"/>
    <property type="molecule type" value="Genomic_DNA"/>
</dbReference>
<dbReference type="AlphaFoldDB" id="A0A0K1NP76"/>
<keyword evidence="4" id="KW-1185">Reference proteome</keyword>
<organism evidence="1 3">
    <name type="scientific">Prevotella fusca JCM 17724</name>
    <dbReference type="NCBI Taxonomy" id="1236517"/>
    <lineage>
        <taxon>Bacteria</taxon>
        <taxon>Pseudomonadati</taxon>
        <taxon>Bacteroidota</taxon>
        <taxon>Bacteroidia</taxon>
        <taxon>Bacteroidales</taxon>
        <taxon>Prevotellaceae</taxon>
        <taxon>Prevotella</taxon>
    </lineage>
</organism>
<reference evidence="1 3" key="1">
    <citation type="submission" date="2015-07" db="EMBL/GenBank/DDBJ databases">
        <authorList>
            <person name="Noorani M."/>
        </authorList>
    </citation>
    <scope>NUCLEOTIDE SEQUENCE [LARGE SCALE GENOMIC DNA]</scope>
    <source>
        <strain evidence="1 3">W1435</strain>
    </source>
</reference>
<dbReference type="OrthoDB" id="5690804at2"/>
<dbReference type="Proteomes" id="UP000682005">
    <property type="component" value="Chromosome 2"/>
</dbReference>
<dbReference type="RefSeq" id="WP_042741006.1">
    <property type="nucleotide sequence ID" value="NZ_BAKO01000019.1"/>
</dbReference>
<sequence>MEYTIHPLTGVSQFSFGESRSRLSSMSGIKATKTFEESSGSNKFIVDDYADFLAYYNREDSRLFYMTFVPLPTVTLLLDGKDLFSMRSREIYEYLSAYDPNLFVEDYVGFGSTLLGIDVYSPGFTDDADARCEGISVAVKGYFDAVYKGTEFK</sequence>
<gene>
    <name evidence="1" type="ORF">ADJ77_12085</name>
    <name evidence="2" type="ORF">J5A51_02315</name>
</gene>
<name>A0A0K1NP76_9BACT</name>
<evidence type="ECO:0000313" key="2">
    <source>
        <dbReference type="EMBL" id="QUB86120.1"/>
    </source>
</evidence>
<protein>
    <submittedName>
        <fullName evidence="1">Uncharacterized protein</fullName>
    </submittedName>
</protein>
<accession>A0A0K1NP76</accession>
<dbReference type="KEGG" id="pfus:ADJ77_12085"/>
<proteinExistence type="predicted"/>
<dbReference type="EMBL" id="CP012075">
    <property type="protein sequence ID" value="AKU70486.1"/>
    <property type="molecule type" value="Genomic_DNA"/>
</dbReference>
<evidence type="ECO:0000313" key="1">
    <source>
        <dbReference type="EMBL" id="AKU70486.1"/>
    </source>
</evidence>
<reference evidence="2 4" key="2">
    <citation type="submission" date="2021-03" db="EMBL/GenBank/DDBJ databases">
        <title>Human Oral Microbial Genomes.</title>
        <authorList>
            <person name="Johnston C.D."/>
            <person name="Chen T."/>
            <person name="Dewhirst F.E."/>
        </authorList>
    </citation>
    <scope>NUCLEOTIDE SEQUENCE [LARGE SCALE GENOMIC DNA]</scope>
    <source>
        <strain evidence="2 4">W1435</strain>
    </source>
</reference>
<evidence type="ECO:0000313" key="4">
    <source>
        <dbReference type="Proteomes" id="UP000682005"/>
    </source>
</evidence>
<evidence type="ECO:0000313" key="3">
    <source>
        <dbReference type="Proteomes" id="UP000060345"/>
    </source>
</evidence>
<dbReference type="STRING" id="1236517.ADJ77_12085"/>